<dbReference type="eggNOG" id="ENOG502THBQ">
    <property type="taxonomic scope" value="Eukaryota"/>
</dbReference>
<dbReference type="InParanoid" id="A8WWD3"/>
<reference evidence="2 3" key="2">
    <citation type="journal article" date="2011" name="PLoS Genet.">
        <title>Caenorhabditis briggsae recombinant inbred line genotypes reveal inter-strain incompatibility and the evolution of recombination.</title>
        <authorList>
            <person name="Ross J.A."/>
            <person name="Koboldt D.C."/>
            <person name="Staisch J.E."/>
            <person name="Chamberlin H.M."/>
            <person name="Gupta B.P."/>
            <person name="Miller R.D."/>
            <person name="Baird S.E."/>
            <person name="Haag E.S."/>
        </authorList>
    </citation>
    <scope>NUCLEOTIDE SEQUENCE [LARGE SCALE GENOMIC DNA]</scope>
    <source>
        <strain evidence="2 3">AF16</strain>
    </source>
</reference>
<evidence type="ECO:0000313" key="3">
    <source>
        <dbReference type="Proteomes" id="UP000008549"/>
    </source>
</evidence>
<dbReference type="HOGENOM" id="CLU_372659_0_0_1"/>
<accession>A8WWD3</accession>
<dbReference type="Proteomes" id="UP000008549">
    <property type="component" value="Unassembled WGS sequence"/>
</dbReference>
<dbReference type="STRING" id="6238.A8WWD3"/>
<dbReference type="WormBase" id="CBG04186">
    <property type="protein sequence ID" value="CBP39836"/>
    <property type="gene ID" value="WBGene00026911"/>
    <property type="gene designation" value="Cbr-supr-1"/>
</dbReference>
<reference evidence="2 3" key="1">
    <citation type="journal article" date="2003" name="PLoS Biol.">
        <title>The genome sequence of Caenorhabditis briggsae: a platform for comparative genomics.</title>
        <authorList>
            <person name="Stein L.D."/>
            <person name="Bao Z."/>
            <person name="Blasiar D."/>
            <person name="Blumenthal T."/>
            <person name="Brent M.R."/>
            <person name="Chen N."/>
            <person name="Chinwalla A."/>
            <person name="Clarke L."/>
            <person name="Clee C."/>
            <person name="Coghlan A."/>
            <person name="Coulson A."/>
            <person name="D'Eustachio P."/>
            <person name="Fitch D.H."/>
            <person name="Fulton L.A."/>
            <person name="Fulton R.E."/>
            <person name="Griffiths-Jones S."/>
            <person name="Harris T.W."/>
            <person name="Hillier L.W."/>
            <person name="Kamath R."/>
            <person name="Kuwabara P.E."/>
            <person name="Mardis E.R."/>
            <person name="Marra M.A."/>
            <person name="Miner T.L."/>
            <person name="Minx P."/>
            <person name="Mullikin J.C."/>
            <person name="Plumb R.W."/>
            <person name="Rogers J."/>
            <person name="Schein J.E."/>
            <person name="Sohrmann M."/>
            <person name="Spieth J."/>
            <person name="Stajich J.E."/>
            <person name="Wei C."/>
            <person name="Willey D."/>
            <person name="Wilson R.K."/>
            <person name="Durbin R."/>
            <person name="Waterston R.H."/>
        </authorList>
    </citation>
    <scope>NUCLEOTIDE SEQUENCE [LARGE SCALE GENOMIC DNA]</scope>
    <source>
        <strain evidence="2 3">AF16</strain>
    </source>
</reference>
<dbReference type="OMA" id="YLAFHSH"/>
<dbReference type="AlphaFoldDB" id="A8WWD3"/>
<keyword evidence="3" id="KW-1185">Reference proteome</keyword>
<evidence type="ECO:0000256" key="1">
    <source>
        <dbReference type="SAM" id="MobiDB-lite"/>
    </source>
</evidence>
<proteinExistence type="predicted"/>
<name>A8WWD3_CAEBR</name>
<sequence>MFYRATIHSDPQKFIYLNTYQHNGRHSPSTQISKTYCLKSSGPRNWQRKSKMYFVFTVIIFSNASLPVSDKSVQNSFHHHSQLFASSSQLTNLQLIDFNKCDPSISDTQFDSDADCLGFSPDGKYLAFHSHAHSAISVLKYTGIENMKGAKDQSDPLNCFGGFTKFELAPITREHRYQNEKIIRSWWTDDSSTLIIQLTIEQFREEEQAHDEPDEEILVVANDIMTTESYQNAADVPDPVAWFDEIVGSDFYRPGQEQYGRSTISRRTQNFHDRFMFLNQFTTLNDVREYHHQESSGRYYENEFTCEDPPKAIQHRETSRTMPYYSAVKAAAQVAIDEQRFHRECSRTMSVFHAVTSSAHHESEAYLDEDDTFASTSKSVRRLRSPNSSQEGGTKQKRAKTDSFVSTAIEEAWNSMDDYEKWNSENYPRSVRHVVHLLQKFPEYAADFKTSGPNINCLGYSRPGSDTRRASTVRQKPFSDRFREMRSFIAGLDQSDPVDKNEKPEATVVFVAFHVETKKMIKLPFEKVFTPYHCHGRDRLVVFSCNNDFIQVYHLSDVDHEWISQKHFRLSQLDSEPLQLKYRTGTMPGMPSLNRDVQTGSVIGDLFDIRAFNSPIQQDVATLLGSNMPEYFNSFKPFLTLVHILTPEVAYSIRCLSDGLIAVSMSYCKCRLLAFIFLAARLARIQMGVIVSLVDSTVEVYADYHKFLKLLFTHHLPDLLPRHWTHNNPYPVTEQSWFKNEIIDVSNPKEMTNFRPLNDIYQFFDKIWHNVRSVSNPLQCSLFNKTHAYQLLFNYLFNDGRNITFREYDDNLCRAIRMEQYYHPSDPFKLIKNVYQWYLAFQPKDPDNVIVHSNRFKA</sequence>
<gene>
    <name evidence="4" type="primary">supr-1</name>
    <name evidence="2 4" type="ORF">CBG04186</name>
    <name evidence="2" type="ORF">CBG_04186</name>
</gene>
<dbReference type="EMBL" id="HE600926">
    <property type="protein sequence ID" value="CAP24942.2"/>
    <property type="molecule type" value="Genomic_DNA"/>
</dbReference>
<protein>
    <submittedName>
        <fullName evidence="2">Protein CBG04186</fullName>
    </submittedName>
</protein>
<evidence type="ECO:0000313" key="2">
    <source>
        <dbReference type="EMBL" id="CAP24942.2"/>
    </source>
</evidence>
<dbReference type="FunCoup" id="A8WWD3">
    <property type="interactions" value="487"/>
</dbReference>
<evidence type="ECO:0000313" key="4">
    <source>
        <dbReference type="WormBase" id="CBG04186"/>
    </source>
</evidence>
<feature type="region of interest" description="Disordered" evidence="1">
    <location>
        <begin position="376"/>
        <end position="402"/>
    </location>
</feature>
<organism evidence="2 3">
    <name type="scientific">Caenorhabditis briggsae</name>
    <dbReference type="NCBI Taxonomy" id="6238"/>
    <lineage>
        <taxon>Eukaryota</taxon>
        <taxon>Metazoa</taxon>
        <taxon>Ecdysozoa</taxon>
        <taxon>Nematoda</taxon>
        <taxon>Chromadorea</taxon>
        <taxon>Rhabditida</taxon>
        <taxon>Rhabditina</taxon>
        <taxon>Rhabditomorpha</taxon>
        <taxon>Rhabditoidea</taxon>
        <taxon>Rhabditidae</taxon>
        <taxon>Peloderinae</taxon>
        <taxon>Caenorhabditis</taxon>
    </lineage>
</organism>